<dbReference type="InterPro" id="IPR016024">
    <property type="entry name" value="ARM-type_fold"/>
</dbReference>
<evidence type="ECO:0000313" key="1">
    <source>
        <dbReference type="EMBL" id="ETO17275.1"/>
    </source>
</evidence>
<comment type="caution">
    <text evidence="1">The sequence shown here is derived from an EMBL/GenBank/DDBJ whole genome shotgun (WGS) entry which is preliminary data.</text>
</comment>
<organism evidence="1 2">
    <name type="scientific">Reticulomyxa filosa</name>
    <dbReference type="NCBI Taxonomy" id="46433"/>
    <lineage>
        <taxon>Eukaryota</taxon>
        <taxon>Sar</taxon>
        <taxon>Rhizaria</taxon>
        <taxon>Retaria</taxon>
        <taxon>Foraminifera</taxon>
        <taxon>Monothalamids</taxon>
        <taxon>Reticulomyxidae</taxon>
        <taxon>Reticulomyxa</taxon>
    </lineage>
</organism>
<reference evidence="1 2" key="1">
    <citation type="journal article" date="2013" name="Curr. Biol.">
        <title>The Genome of the Foraminiferan Reticulomyxa filosa.</title>
        <authorList>
            <person name="Glockner G."/>
            <person name="Hulsmann N."/>
            <person name="Schleicher M."/>
            <person name="Noegel A.A."/>
            <person name="Eichinger L."/>
            <person name="Gallinger C."/>
            <person name="Pawlowski J."/>
            <person name="Sierra R."/>
            <person name="Euteneuer U."/>
            <person name="Pillet L."/>
            <person name="Moustafa A."/>
            <person name="Platzer M."/>
            <person name="Groth M."/>
            <person name="Szafranski K."/>
            <person name="Schliwa M."/>
        </authorList>
    </citation>
    <scope>NUCLEOTIDE SEQUENCE [LARGE SCALE GENOMIC DNA]</scope>
</reference>
<dbReference type="Gene3D" id="1.25.10.10">
    <property type="entry name" value="Leucine-rich Repeat Variant"/>
    <property type="match status" value="1"/>
</dbReference>
<keyword evidence="2" id="KW-1185">Reference proteome</keyword>
<dbReference type="InterPro" id="IPR011989">
    <property type="entry name" value="ARM-like"/>
</dbReference>
<dbReference type="AlphaFoldDB" id="X6MVZ6"/>
<proteinExistence type="predicted"/>
<accession>X6MVZ6</accession>
<evidence type="ECO:0008006" key="3">
    <source>
        <dbReference type="Google" id="ProtNLM"/>
    </source>
</evidence>
<name>X6MVZ6_RETFI</name>
<dbReference type="EMBL" id="ASPP01016988">
    <property type="protein sequence ID" value="ETO17275.1"/>
    <property type="molecule type" value="Genomic_DNA"/>
</dbReference>
<gene>
    <name evidence="1" type="ORF">RFI_20055</name>
</gene>
<dbReference type="Proteomes" id="UP000023152">
    <property type="component" value="Unassembled WGS sequence"/>
</dbReference>
<evidence type="ECO:0000313" key="2">
    <source>
        <dbReference type="Proteomes" id="UP000023152"/>
    </source>
</evidence>
<dbReference type="SUPFAM" id="SSF48371">
    <property type="entry name" value="ARM repeat"/>
    <property type="match status" value="1"/>
</dbReference>
<protein>
    <recommendedName>
        <fullName evidence="3">HEAT repeat domain-containing protein</fullName>
    </recommendedName>
</protein>
<sequence>MKLNEIQIDSVFTCLINGLKGSDEENRELYAESIGIISIKLKKKQLDDVFECLNGLKYENECIRALCRSLETISPKLNNKQLNRVFSAFINGLEGKFNWHHQSSEKSLGIIATKANEKQLERIINALISGLKNISEDVRYSCAKSLGVISTNLTDKQLNALPNELENYYFDSYKKKRLKKFQRNGMKNNWRGFSTL</sequence>